<evidence type="ECO:0008006" key="3">
    <source>
        <dbReference type="Google" id="ProtNLM"/>
    </source>
</evidence>
<gene>
    <name evidence="1" type="ORF">ERS852551_02158</name>
</gene>
<evidence type="ECO:0000313" key="1">
    <source>
        <dbReference type="EMBL" id="CUP85237.1"/>
    </source>
</evidence>
<dbReference type="Proteomes" id="UP000095765">
    <property type="component" value="Unassembled WGS sequence"/>
</dbReference>
<evidence type="ECO:0000313" key="2">
    <source>
        <dbReference type="Proteomes" id="UP000095765"/>
    </source>
</evidence>
<organism evidence="1 2">
    <name type="scientific">Anaerotruncus colihominis</name>
    <dbReference type="NCBI Taxonomy" id="169435"/>
    <lineage>
        <taxon>Bacteria</taxon>
        <taxon>Bacillati</taxon>
        <taxon>Bacillota</taxon>
        <taxon>Clostridia</taxon>
        <taxon>Eubacteriales</taxon>
        <taxon>Oscillospiraceae</taxon>
        <taxon>Anaerotruncus</taxon>
    </lineage>
</organism>
<dbReference type="Pfam" id="PF16161">
    <property type="entry name" value="DUF4867"/>
    <property type="match status" value="1"/>
</dbReference>
<protein>
    <recommendedName>
        <fullName evidence="3">DUF4867 family protein</fullName>
    </recommendedName>
</protein>
<dbReference type="EMBL" id="CZBE01000014">
    <property type="protein sequence ID" value="CUP85237.1"/>
    <property type="molecule type" value="Genomic_DNA"/>
</dbReference>
<name>A0A174RNA8_9FIRM</name>
<sequence>MKSVFDKEFAVYGKVVEGYDFAPLLKALRENSGKPADCTIYVPSDPTLEALAAYKLLSDHLFGGMPVQIGYCNGHNRKLNCLEYHRNSELNITDDGVVFLVAPLWKVRGGRIDTGEVEAFAAPAKTAVLLYETTLHYAPVTAPGGEGFRVAVVLPRGTNTEKPVAGLQLCEDRLLYARNKWLIAHPDSDEAKNGAFAGLTGDNITIE</sequence>
<reference evidence="1 2" key="1">
    <citation type="submission" date="2015-09" db="EMBL/GenBank/DDBJ databases">
        <authorList>
            <consortium name="Pathogen Informatics"/>
        </authorList>
    </citation>
    <scope>NUCLEOTIDE SEQUENCE [LARGE SCALE GENOMIC DNA]</scope>
    <source>
        <strain evidence="1 2">2789STDY5834939</strain>
    </source>
</reference>
<dbReference type="OrthoDB" id="358393at2"/>
<dbReference type="AlphaFoldDB" id="A0A174RNA8"/>
<dbReference type="RefSeq" id="WP_055245369.1">
    <property type="nucleotide sequence ID" value="NZ_CABIWA010000003.1"/>
</dbReference>
<accession>A0A174RNA8</accession>
<dbReference type="InterPro" id="IPR032358">
    <property type="entry name" value="DUF4867"/>
</dbReference>
<proteinExistence type="predicted"/>